<evidence type="ECO:0000313" key="4">
    <source>
        <dbReference type="EMBL" id="OCH94085.1"/>
    </source>
</evidence>
<dbReference type="Proteomes" id="UP000250043">
    <property type="component" value="Unassembled WGS sequence"/>
</dbReference>
<evidence type="ECO:0000256" key="1">
    <source>
        <dbReference type="SAM" id="Coils"/>
    </source>
</evidence>
<feature type="region of interest" description="Disordered" evidence="2">
    <location>
        <begin position="251"/>
        <end position="285"/>
    </location>
</feature>
<gene>
    <name evidence="4" type="ORF">OBBRIDRAFT_885018</name>
</gene>
<evidence type="ECO:0000256" key="2">
    <source>
        <dbReference type="SAM" id="MobiDB-lite"/>
    </source>
</evidence>
<keyword evidence="3" id="KW-0472">Membrane</keyword>
<sequence length="285" mass="31784">MAIAAGSRHTLYAFIADNHLSPMNQQHADSFPASPPFEQQIGESKTAPPDSPRKQTAPLTHLLILSSILAPIALLPYLATRTRLNALQRTVAETGRASTGLRHDLSHLIAAFTARRTEHERLVSLLNEMNTNMSWLRRRAEQAAADRAASEGRVLKELRAMKMELEKLEAAAVHSEQARAQTDRAERDKLQKLAAENDKVKSRLSRLDDLGSSLADVAAFMHEMELQQGMLPRKDDGRGIERIRQLAYKLQKDGSSCDRNDSKDDTHTSDPRTDAARSTTEERSF</sequence>
<protein>
    <submittedName>
        <fullName evidence="4">Uncharacterized protein</fullName>
    </submittedName>
</protein>
<keyword evidence="1" id="KW-0175">Coiled coil</keyword>
<feature type="transmembrane region" description="Helical" evidence="3">
    <location>
        <begin position="59"/>
        <end position="79"/>
    </location>
</feature>
<evidence type="ECO:0000313" key="5">
    <source>
        <dbReference type="Proteomes" id="UP000250043"/>
    </source>
</evidence>
<feature type="region of interest" description="Disordered" evidence="2">
    <location>
        <begin position="24"/>
        <end position="55"/>
    </location>
</feature>
<dbReference type="OrthoDB" id="3232130at2759"/>
<evidence type="ECO:0000256" key="3">
    <source>
        <dbReference type="SAM" id="Phobius"/>
    </source>
</evidence>
<feature type="coiled-coil region" evidence="1">
    <location>
        <begin position="151"/>
        <end position="210"/>
    </location>
</feature>
<organism evidence="4 5">
    <name type="scientific">Obba rivulosa</name>
    <dbReference type="NCBI Taxonomy" id="1052685"/>
    <lineage>
        <taxon>Eukaryota</taxon>
        <taxon>Fungi</taxon>
        <taxon>Dikarya</taxon>
        <taxon>Basidiomycota</taxon>
        <taxon>Agaricomycotina</taxon>
        <taxon>Agaricomycetes</taxon>
        <taxon>Polyporales</taxon>
        <taxon>Gelatoporiaceae</taxon>
        <taxon>Obba</taxon>
    </lineage>
</organism>
<dbReference type="EMBL" id="KV722347">
    <property type="protein sequence ID" value="OCH94085.1"/>
    <property type="molecule type" value="Genomic_DNA"/>
</dbReference>
<keyword evidence="5" id="KW-1185">Reference proteome</keyword>
<proteinExistence type="predicted"/>
<keyword evidence="3" id="KW-0812">Transmembrane</keyword>
<accession>A0A8E2J3U0</accession>
<dbReference type="AlphaFoldDB" id="A0A8E2J3U0"/>
<keyword evidence="3" id="KW-1133">Transmembrane helix</keyword>
<name>A0A8E2J3U0_9APHY</name>
<reference evidence="4 5" key="1">
    <citation type="submission" date="2016-07" db="EMBL/GenBank/DDBJ databases">
        <title>Draft genome of the white-rot fungus Obba rivulosa 3A-2.</title>
        <authorList>
            <consortium name="DOE Joint Genome Institute"/>
            <person name="Miettinen O."/>
            <person name="Riley R."/>
            <person name="Acob R."/>
            <person name="Barry K."/>
            <person name="Cullen D."/>
            <person name="De Vries R."/>
            <person name="Hainaut M."/>
            <person name="Hatakka A."/>
            <person name="Henrissat B."/>
            <person name="Hilden K."/>
            <person name="Kuo R."/>
            <person name="Labutti K."/>
            <person name="Lipzen A."/>
            <person name="Makela M.R."/>
            <person name="Sandor L."/>
            <person name="Spatafora J.W."/>
            <person name="Grigoriev I.V."/>
            <person name="Hibbett D.S."/>
        </authorList>
    </citation>
    <scope>NUCLEOTIDE SEQUENCE [LARGE SCALE GENOMIC DNA]</scope>
    <source>
        <strain evidence="4 5">3A-2</strain>
    </source>
</reference>